<dbReference type="Proteomes" id="UP000784294">
    <property type="component" value="Unassembled WGS sequence"/>
</dbReference>
<name>A0A448XGH5_9PLAT</name>
<comment type="caution">
    <text evidence="1">The sequence shown here is derived from an EMBL/GenBank/DDBJ whole genome shotgun (WGS) entry which is preliminary data.</text>
</comment>
<dbReference type="EMBL" id="CAAALY010251188">
    <property type="protein sequence ID" value="VEL36010.1"/>
    <property type="molecule type" value="Genomic_DNA"/>
</dbReference>
<reference evidence="1" key="1">
    <citation type="submission" date="2018-11" db="EMBL/GenBank/DDBJ databases">
        <authorList>
            <consortium name="Pathogen Informatics"/>
        </authorList>
    </citation>
    <scope>NUCLEOTIDE SEQUENCE</scope>
</reference>
<evidence type="ECO:0000313" key="1">
    <source>
        <dbReference type="EMBL" id="VEL36010.1"/>
    </source>
</evidence>
<evidence type="ECO:0000313" key="2">
    <source>
        <dbReference type="Proteomes" id="UP000784294"/>
    </source>
</evidence>
<gene>
    <name evidence="1" type="ORF">PXEA_LOCUS29450</name>
</gene>
<accession>A0A448XGH5</accession>
<sequence length="83" mass="9131">MFIQVSLIISKHTQIRPLSVSYSGELGLRRWGVVSGQGVVLKGAEAWDTGLPYASDMWPSTLQQALISRSVLRLSSETISRGR</sequence>
<organism evidence="1 2">
    <name type="scientific">Protopolystoma xenopodis</name>
    <dbReference type="NCBI Taxonomy" id="117903"/>
    <lineage>
        <taxon>Eukaryota</taxon>
        <taxon>Metazoa</taxon>
        <taxon>Spiralia</taxon>
        <taxon>Lophotrochozoa</taxon>
        <taxon>Platyhelminthes</taxon>
        <taxon>Monogenea</taxon>
        <taxon>Polyopisthocotylea</taxon>
        <taxon>Polystomatidea</taxon>
        <taxon>Polystomatidae</taxon>
        <taxon>Protopolystoma</taxon>
    </lineage>
</organism>
<dbReference type="AlphaFoldDB" id="A0A448XGH5"/>
<protein>
    <submittedName>
        <fullName evidence="1">Uncharacterized protein</fullName>
    </submittedName>
</protein>
<keyword evidence="2" id="KW-1185">Reference proteome</keyword>
<proteinExistence type="predicted"/>